<comment type="caution">
    <text evidence="2">The sequence shown here is derived from an EMBL/GenBank/DDBJ whole genome shotgun (WGS) entry which is preliminary data.</text>
</comment>
<feature type="compositionally biased region" description="Polar residues" evidence="1">
    <location>
        <begin position="71"/>
        <end position="80"/>
    </location>
</feature>
<sequence length="206" mass="22735">MEHPGQVITIKDVAGIFSVAYNKVATIKNAVQGFKATGLVPLNSQIFDVSDYDPSMTTDKPLKVSKDLNRENPSPENDMSIQTTATTELNPSDTNASLVLVNSEVIAGPSKKSSLATLEPTPGPSKTLFGLPQLPVAIPTTKKPRKKLPSLYITSTAVRDALESKEAEKKIKGEKKKEKLKKLEEMLINRKRWPHKRKNSRNMLDK</sequence>
<dbReference type="EMBL" id="CAKOFQ010009354">
    <property type="protein sequence ID" value="CAH2017587.1"/>
    <property type="molecule type" value="Genomic_DNA"/>
</dbReference>
<proteinExistence type="predicted"/>
<feature type="region of interest" description="Disordered" evidence="1">
    <location>
        <begin position="58"/>
        <end position="80"/>
    </location>
</feature>
<feature type="region of interest" description="Disordered" evidence="1">
    <location>
        <begin position="186"/>
        <end position="206"/>
    </location>
</feature>
<keyword evidence="3" id="KW-1185">Reference proteome</keyword>
<protein>
    <submittedName>
        <fullName evidence="2">Uncharacterized protein</fullName>
    </submittedName>
</protein>
<reference evidence="2" key="1">
    <citation type="submission" date="2022-03" db="EMBL/GenBank/DDBJ databases">
        <authorList>
            <person name="Sayadi A."/>
        </authorList>
    </citation>
    <scope>NUCLEOTIDE SEQUENCE</scope>
</reference>
<dbReference type="Proteomes" id="UP001152888">
    <property type="component" value="Unassembled WGS sequence"/>
</dbReference>
<feature type="compositionally biased region" description="Basic and acidic residues" evidence="1">
    <location>
        <begin position="60"/>
        <end position="70"/>
    </location>
</feature>
<feature type="compositionally biased region" description="Basic residues" evidence="1">
    <location>
        <begin position="189"/>
        <end position="200"/>
    </location>
</feature>
<organism evidence="2 3">
    <name type="scientific">Acanthoscelides obtectus</name>
    <name type="common">Bean weevil</name>
    <name type="synonym">Bruchus obtectus</name>
    <dbReference type="NCBI Taxonomy" id="200917"/>
    <lineage>
        <taxon>Eukaryota</taxon>
        <taxon>Metazoa</taxon>
        <taxon>Ecdysozoa</taxon>
        <taxon>Arthropoda</taxon>
        <taxon>Hexapoda</taxon>
        <taxon>Insecta</taxon>
        <taxon>Pterygota</taxon>
        <taxon>Neoptera</taxon>
        <taxon>Endopterygota</taxon>
        <taxon>Coleoptera</taxon>
        <taxon>Polyphaga</taxon>
        <taxon>Cucujiformia</taxon>
        <taxon>Chrysomeloidea</taxon>
        <taxon>Chrysomelidae</taxon>
        <taxon>Bruchinae</taxon>
        <taxon>Bruchini</taxon>
        <taxon>Acanthoscelides</taxon>
    </lineage>
</organism>
<name>A0A9P0QDH7_ACAOB</name>
<gene>
    <name evidence="2" type="ORF">ACAOBT_LOCUS36117</name>
</gene>
<evidence type="ECO:0000313" key="2">
    <source>
        <dbReference type="EMBL" id="CAH2017587.1"/>
    </source>
</evidence>
<dbReference type="OrthoDB" id="6805482at2759"/>
<evidence type="ECO:0000256" key="1">
    <source>
        <dbReference type="SAM" id="MobiDB-lite"/>
    </source>
</evidence>
<evidence type="ECO:0000313" key="3">
    <source>
        <dbReference type="Proteomes" id="UP001152888"/>
    </source>
</evidence>
<accession>A0A9P0QDH7</accession>
<dbReference type="AlphaFoldDB" id="A0A9P0QDH7"/>